<evidence type="ECO:0000256" key="2">
    <source>
        <dbReference type="ARBA" id="ARBA00005520"/>
    </source>
</evidence>
<comment type="caution">
    <text evidence="13">The sequence shown here is derived from an EMBL/GenBank/DDBJ whole genome shotgun (WGS) entry which is preliminary data.</text>
</comment>
<comment type="similarity">
    <text evidence="2">In the N-terminal section; belongs to the DHBP synthase family.</text>
</comment>
<evidence type="ECO:0000256" key="4">
    <source>
        <dbReference type="ARBA" id="ARBA00022723"/>
    </source>
</evidence>
<feature type="binding site" evidence="11">
    <location>
        <begin position="283"/>
        <end position="285"/>
    </location>
    <ligand>
        <name>GTP</name>
        <dbReference type="ChEBI" id="CHEBI:37565"/>
    </ligand>
</feature>
<feature type="binding site" evidence="11">
    <location>
        <position position="257"/>
    </location>
    <ligand>
        <name>Zn(2+)</name>
        <dbReference type="ChEBI" id="CHEBI:29105"/>
        <note>catalytic</note>
    </ligand>
</feature>
<dbReference type="PANTHER" id="PTHR21327">
    <property type="entry name" value="GTP CYCLOHYDROLASE II-RELATED"/>
    <property type="match status" value="1"/>
</dbReference>
<accession>A0AAW9QMD2</accession>
<dbReference type="EC" id="3.5.4.25" evidence="11"/>
<proteinExistence type="inferred from homology"/>
<comment type="catalytic activity">
    <reaction evidence="10 11">
        <text>GTP + 4 H2O = 2,5-diamino-6-hydroxy-4-(5-phosphoribosylamino)-pyrimidine + formate + 2 phosphate + 3 H(+)</text>
        <dbReference type="Rhea" id="RHEA:23704"/>
        <dbReference type="ChEBI" id="CHEBI:15377"/>
        <dbReference type="ChEBI" id="CHEBI:15378"/>
        <dbReference type="ChEBI" id="CHEBI:15740"/>
        <dbReference type="ChEBI" id="CHEBI:37565"/>
        <dbReference type="ChEBI" id="CHEBI:43474"/>
        <dbReference type="ChEBI" id="CHEBI:58614"/>
        <dbReference type="EC" id="3.5.4.25"/>
    </reaction>
</comment>
<evidence type="ECO:0000256" key="7">
    <source>
        <dbReference type="ARBA" id="ARBA00022833"/>
    </source>
</evidence>
<feature type="binding site" evidence="11">
    <location>
        <position position="345"/>
    </location>
    <ligand>
        <name>GTP</name>
        <dbReference type="ChEBI" id="CHEBI:37565"/>
    </ligand>
</feature>
<evidence type="ECO:0000256" key="8">
    <source>
        <dbReference type="ARBA" id="ARBA00023134"/>
    </source>
</evidence>
<dbReference type="GO" id="GO:0008270">
    <property type="term" value="F:zinc ion binding"/>
    <property type="evidence" value="ECO:0007669"/>
    <property type="project" value="UniProtKB-UniRule"/>
</dbReference>
<feature type="active site" description="Proton acceptor" evidence="11">
    <location>
        <position position="317"/>
    </location>
</feature>
<dbReference type="NCBIfam" id="NF001591">
    <property type="entry name" value="PRK00393.1"/>
    <property type="match status" value="1"/>
</dbReference>
<feature type="binding site" evidence="11">
    <location>
        <position position="259"/>
    </location>
    <ligand>
        <name>Zn(2+)</name>
        <dbReference type="ChEBI" id="CHEBI:29105"/>
        <note>catalytic</note>
    </ligand>
</feature>
<name>A0AAW9QMD2_9BURK</name>
<evidence type="ECO:0000256" key="11">
    <source>
        <dbReference type="HAMAP-Rule" id="MF_00179"/>
    </source>
</evidence>
<evidence type="ECO:0000256" key="3">
    <source>
        <dbReference type="ARBA" id="ARBA00022619"/>
    </source>
</evidence>
<dbReference type="PANTHER" id="PTHR21327:SF18">
    <property type="entry name" value="3,4-DIHYDROXY-2-BUTANONE 4-PHOSPHATE SYNTHASE"/>
    <property type="match status" value="1"/>
</dbReference>
<dbReference type="GO" id="GO:0009231">
    <property type="term" value="P:riboflavin biosynthetic process"/>
    <property type="evidence" value="ECO:0007669"/>
    <property type="project" value="UniProtKB-UniRule"/>
</dbReference>
<keyword evidence="6 11" id="KW-0378">Hydrolase</keyword>
<dbReference type="GO" id="GO:0003935">
    <property type="term" value="F:GTP cyclohydrolase II activity"/>
    <property type="evidence" value="ECO:0007669"/>
    <property type="project" value="UniProtKB-UniRule"/>
</dbReference>
<evidence type="ECO:0000256" key="6">
    <source>
        <dbReference type="ARBA" id="ARBA00022801"/>
    </source>
</evidence>
<comment type="similarity">
    <text evidence="11">Belongs to the GTP cyclohydrolase II family.</text>
</comment>
<comment type="cofactor">
    <cofactor evidence="11">
        <name>Zn(2+)</name>
        <dbReference type="ChEBI" id="CHEBI:29105"/>
    </cofactor>
    <text evidence="11">Binds 1 zinc ion per subunit.</text>
</comment>
<keyword evidence="4 11" id="KW-0479">Metal-binding</keyword>
<evidence type="ECO:0000256" key="1">
    <source>
        <dbReference type="ARBA" id="ARBA00004853"/>
    </source>
</evidence>
<feature type="binding site" evidence="11">
    <location>
        <position position="305"/>
    </location>
    <ligand>
        <name>GTP</name>
        <dbReference type="ChEBI" id="CHEBI:37565"/>
    </ligand>
</feature>
<dbReference type="SUPFAM" id="SSF142695">
    <property type="entry name" value="RibA-like"/>
    <property type="match status" value="1"/>
</dbReference>
<dbReference type="InterPro" id="IPR000926">
    <property type="entry name" value="RibA"/>
</dbReference>
<organism evidence="13 14">
    <name type="scientific">Aquincola agrisoli</name>
    <dbReference type="NCBI Taxonomy" id="3119538"/>
    <lineage>
        <taxon>Bacteria</taxon>
        <taxon>Pseudomonadati</taxon>
        <taxon>Pseudomonadota</taxon>
        <taxon>Betaproteobacteria</taxon>
        <taxon>Burkholderiales</taxon>
        <taxon>Sphaerotilaceae</taxon>
        <taxon>Aquincola</taxon>
    </lineage>
</organism>
<feature type="active site" description="Nucleophile" evidence="11">
    <location>
        <position position="319"/>
    </location>
</feature>
<gene>
    <name evidence="11 13" type="primary">ribA</name>
    <name evidence="13" type="ORF">V4F39_21790</name>
</gene>
<dbReference type="RefSeq" id="WP_332292093.1">
    <property type="nucleotide sequence ID" value="NZ_JAZIBG010000046.1"/>
</dbReference>
<reference evidence="13 14" key="1">
    <citation type="submission" date="2024-02" db="EMBL/GenBank/DDBJ databases">
        <title>Genome sequence of Aquincola sp. MAHUQ-54.</title>
        <authorList>
            <person name="Huq M.A."/>
        </authorList>
    </citation>
    <scope>NUCLEOTIDE SEQUENCE [LARGE SCALE GENOMIC DNA]</scope>
    <source>
        <strain evidence="13 14">MAHUQ-54</strain>
    </source>
</reference>
<dbReference type="AlphaFoldDB" id="A0AAW9QMD2"/>
<evidence type="ECO:0000313" key="14">
    <source>
        <dbReference type="Proteomes" id="UP001336250"/>
    </source>
</evidence>
<keyword evidence="7 11" id="KW-0862">Zinc</keyword>
<feature type="binding site" evidence="11">
    <location>
        <position position="262"/>
    </location>
    <ligand>
        <name>GTP</name>
        <dbReference type="ChEBI" id="CHEBI:37565"/>
    </ligand>
</feature>
<dbReference type="EMBL" id="JAZIBG010000046">
    <property type="protein sequence ID" value="MEF7616562.1"/>
    <property type="molecule type" value="Genomic_DNA"/>
</dbReference>
<sequence length="394" mass="41916">MSPLGLHRSSLPDVSATSAPLPLADDAAWRATVRLDRAQLELKHGRELVLQPEDESAPLLLVAAVETLSAERLATLDTWGHPLRLLLTGERMQSLGGTAAPAALRCPPNVGLQTLQHWAAVSADVLDPQALRDAAPTGPAMDAALRIAKRARLTPALVAAELPRSLAPRLAAAEILVLPVADAERLLEAATLRLQRVSDARVPIAAREDCTLVLFREVGGGTEHVAVVFGTLDTQRPVPVRLHSSCLTGDLLGSLRCDCGDQLGRAVSQLAQCGGVLLYLSQEGRGTGLANKLRAYRLQDGGLDTIDADRHLGFRDDERDYPAAVAMLQALGITRIELLTNNPRKIAALQAGGIEVAARVALTAPTNVHNARYVHTKRHRAGHLGSDNAPLDGQ</sequence>
<evidence type="ECO:0000256" key="9">
    <source>
        <dbReference type="ARBA" id="ARBA00043932"/>
    </source>
</evidence>
<dbReference type="GO" id="GO:0005525">
    <property type="term" value="F:GTP binding"/>
    <property type="evidence" value="ECO:0007669"/>
    <property type="project" value="UniProtKB-KW"/>
</dbReference>
<comment type="function">
    <text evidence="9 11">Catalyzes the conversion of GTP to 2,5-diamino-6-ribosylamino-4(3H)-pyrimidinone 5'-phosphate (DARP), formate and pyrophosphate.</text>
</comment>
<dbReference type="InterPro" id="IPR036144">
    <property type="entry name" value="RibA-like_sf"/>
</dbReference>
<dbReference type="Proteomes" id="UP001336250">
    <property type="component" value="Unassembled WGS sequence"/>
</dbReference>
<evidence type="ECO:0000259" key="12">
    <source>
        <dbReference type="Pfam" id="PF00925"/>
    </source>
</evidence>
<comment type="pathway">
    <text evidence="1 11">Cofactor biosynthesis; riboflavin biosynthesis; 5-amino-6-(D-ribitylamino)uracil from GTP: step 1/4.</text>
</comment>
<evidence type="ECO:0000256" key="10">
    <source>
        <dbReference type="ARBA" id="ARBA00049295"/>
    </source>
</evidence>
<feature type="binding site" evidence="11">
    <location>
        <position position="246"/>
    </location>
    <ligand>
        <name>Zn(2+)</name>
        <dbReference type="ChEBI" id="CHEBI:29105"/>
        <note>catalytic</note>
    </ligand>
</feature>
<dbReference type="FunFam" id="3.40.50.10990:FF:000001">
    <property type="entry name" value="Riboflavin biosynthesis protein RibBA"/>
    <property type="match status" value="1"/>
</dbReference>
<keyword evidence="5 11" id="KW-0547">Nucleotide-binding</keyword>
<dbReference type="GO" id="GO:0005829">
    <property type="term" value="C:cytosol"/>
    <property type="evidence" value="ECO:0007669"/>
    <property type="project" value="TreeGrafter"/>
</dbReference>
<keyword evidence="14" id="KW-1185">Reference proteome</keyword>
<keyword evidence="3 11" id="KW-0686">Riboflavin biosynthesis</keyword>
<feature type="domain" description="GTP cyclohydrolase II" evidence="12">
    <location>
        <begin position="196"/>
        <end position="360"/>
    </location>
</feature>
<evidence type="ECO:0000313" key="13">
    <source>
        <dbReference type="EMBL" id="MEF7616562.1"/>
    </source>
</evidence>
<dbReference type="CDD" id="cd00641">
    <property type="entry name" value="GTP_cyclohydro2"/>
    <property type="match status" value="1"/>
</dbReference>
<dbReference type="InterPro" id="IPR032677">
    <property type="entry name" value="GTP_cyclohydro_II"/>
</dbReference>
<evidence type="ECO:0000256" key="5">
    <source>
        <dbReference type="ARBA" id="ARBA00022741"/>
    </source>
</evidence>
<keyword evidence="8 11" id="KW-0342">GTP-binding</keyword>
<dbReference type="HAMAP" id="MF_00179">
    <property type="entry name" value="RibA"/>
    <property type="match status" value="1"/>
</dbReference>
<feature type="binding site" evidence="11">
    <location>
        <begin position="241"/>
        <end position="245"/>
    </location>
    <ligand>
        <name>GTP</name>
        <dbReference type="ChEBI" id="CHEBI:37565"/>
    </ligand>
</feature>
<protein>
    <recommendedName>
        <fullName evidence="11">GTP cyclohydrolase-2</fullName>
        <ecNumber evidence="11">3.5.4.25</ecNumber>
    </recommendedName>
    <alternativeName>
        <fullName evidence="11">GTP cyclohydrolase II</fullName>
    </alternativeName>
</protein>
<feature type="binding site" evidence="11">
    <location>
        <position position="340"/>
    </location>
    <ligand>
        <name>GTP</name>
        <dbReference type="ChEBI" id="CHEBI:37565"/>
    </ligand>
</feature>
<dbReference type="Gene3D" id="3.40.50.10990">
    <property type="entry name" value="GTP cyclohydrolase II"/>
    <property type="match status" value="1"/>
</dbReference>
<dbReference type="Pfam" id="PF00925">
    <property type="entry name" value="GTP_cyclohydro2"/>
    <property type="match status" value="1"/>
</dbReference>